<dbReference type="InterPro" id="IPR043128">
    <property type="entry name" value="Rev_trsase/Diguanyl_cyclase"/>
</dbReference>
<dbReference type="Proteomes" id="UP001341281">
    <property type="component" value="Chromosome 04"/>
</dbReference>
<feature type="non-terminal residue" evidence="8">
    <location>
        <position position="368"/>
    </location>
</feature>
<evidence type="ECO:0000256" key="4">
    <source>
        <dbReference type="ARBA" id="ARBA00022759"/>
    </source>
</evidence>
<dbReference type="Gene3D" id="3.30.70.270">
    <property type="match status" value="2"/>
</dbReference>
<keyword evidence="1" id="KW-0808">Transferase</keyword>
<dbReference type="Gene3D" id="3.10.10.10">
    <property type="entry name" value="HIV Type 1 Reverse Transcriptase, subunit A, domain 1"/>
    <property type="match status" value="1"/>
</dbReference>
<keyword evidence="9" id="KW-1185">Reference proteome</keyword>
<gene>
    <name evidence="8" type="ORF">U9M48_019509</name>
</gene>
<dbReference type="InterPro" id="IPR050951">
    <property type="entry name" value="Retrovirus_Pol_polyprotein"/>
</dbReference>
<dbReference type="Pfam" id="PF00078">
    <property type="entry name" value="RVT_1"/>
    <property type="match status" value="1"/>
</dbReference>
<dbReference type="GO" id="GO:0003964">
    <property type="term" value="F:RNA-directed DNA polymerase activity"/>
    <property type="evidence" value="ECO:0007669"/>
    <property type="project" value="UniProtKB-KW"/>
</dbReference>
<dbReference type="InterPro" id="IPR043502">
    <property type="entry name" value="DNA/RNA_pol_sf"/>
</dbReference>
<dbReference type="InterPro" id="IPR000477">
    <property type="entry name" value="RT_dom"/>
</dbReference>
<dbReference type="PANTHER" id="PTHR37984">
    <property type="entry name" value="PROTEIN CBG26694"/>
    <property type="match status" value="1"/>
</dbReference>
<name>A0AAQ3TDV5_PASNO</name>
<keyword evidence="4" id="KW-0255">Endonuclease</keyword>
<reference evidence="8 9" key="1">
    <citation type="submission" date="2024-02" db="EMBL/GenBank/DDBJ databases">
        <title>High-quality chromosome-scale genome assembly of Pensacola bahiagrass (Paspalum notatum Flugge var. saurae).</title>
        <authorList>
            <person name="Vega J.M."/>
            <person name="Podio M."/>
            <person name="Orjuela J."/>
            <person name="Siena L.A."/>
            <person name="Pessino S.C."/>
            <person name="Combes M.C."/>
            <person name="Mariac C."/>
            <person name="Albertini E."/>
            <person name="Pupilli F."/>
            <person name="Ortiz J.P.A."/>
            <person name="Leblanc O."/>
        </authorList>
    </citation>
    <scope>NUCLEOTIDE SEQUENCE [LARGE SCALE GENOMIC DNA]</scope>
    <source>
        <strain evidence="8">R1</strain>
        <tissue evidence="8">Leaf</tissue>
    </source>
</reference>
<sequence length="368" mass="43231">MRGIQHRIDFIPGASLPNLPHYRMSPKEHAILKEKVQELMQKGHIRESISPCAVPALLTPKKDGSWRMCVDSRAINKITVKYRYPIPRLDDMLDQLSGAKVFTKLDLRSGYHQIRIRPGDEWKMAFKTKEGSYEWLVMPFGLSNTPSIFMHLMNQVLRPFVSQFVVVYFDDILIYSKSEDEHFDHVRKMLEVLKQNELYVNLKKCLPTEATSFLRVYHNDFHGLATFYRRFVKNFSTMMAPITECLKKGKFQWNETAGFKEIKEKLSQAPVLILPDFNKTFDLECDASAALSDARQKWSTYQQELHAVFRALKTWEVYLLPKEFIVYTDHQSLKHFRNQKHVDRMLARWAAYLERFNYLIVHKSGATN</sequence>
<dbReference type="InterPro" id="IPR041373">
    <property type="entry name" value="RT_RNaseH"/>
</dbReference>
<evidence type="ECO:0000259" key="7">
    <source>
        <dbReference type="PROSITE" id="PS50878"/>
    </source>
</evidence>
<dbReference type="Pfam" id="PF17917">
    <property type="entry name" value="RT_RNaseH"/>
    <property type="match status" value="1"/>
</dbReference>
<evidence type="ECO:0000256" key="5">
    <source>
        <dbReference type="ARBA" id="ARBA00022801"/>
    </source>
</evidence>
<dbReference type="AlphaFoldDB" id="A0AAQ3TDV5"/>
<dbReference type="PANTHER" id="PTHR37984:SF5">
    <property type="entry name" value="PROTEIN NYNRIN-LIKE"/>
    <property type="match status" value="1"/>
</dbReference>
<dbReference type="SUPFAM" id="SSF56672">
    <property type="entry name" value="DNA/RNA polymerases"/>
    <property type="match status" value="1"/>
</dbReference>
<keyword evidence="2" id="KW-0548">Nucleotidyltransferase</keyword>
<evidence type="ECO:0000313" key="8">
    <source>
        <dbReference type="EMBL" id="WVZ70879.1"/>
    </source>
</evidence>
<keyword evidence="6" id="KW-0695">RNA-directed DNA polymerase</keyword>
<keyword evidence="5" id="KW-0378">Hydrolase</keyword>
<keyword evidence="3" id="KW-0540">Nuclease</keyword>
<evidence type="ECO:0000313" key="9">
    <source>
        <dbReference type="Proteomes" id="UP001341281"/>
    </source>
</evidence>
<feature type="domain" description="Reverse transcriptase" evidence="7">
    <location>
        <begin position="40"/>
        <end position="226"/>
    </location>
</feature>
<dbReference type="PROSITE" id="PS50878">
    <property type="entry name" value="RT_POL"/>
    <property type="match status" value="1"/>
</dbReference>
<accession>A0AAQ3TDV5</accession>
<dbReference type="GO" id="GO:0016787">
    <property type="term" value="F:hydrolase activity"/>
    <property type="evidence" value="ECO:0007669"/>
    <property type="project" value="UniProtKB-KW"/>
</dbReference>
<evidence type="ECO:0000256" key="3">
    <source>
        <dbReference type="ARBA" id="ARBA00022722"/>
    </source>
</evidence>
<proteinExistence type="predicted"/>
<dbReference type="GO" id="GO:0004519">
    <property type="term" value="F:endonuclease activity"/>
    <property type="evidence" value="ECO:0007669"/>
    <property type="project" value="UniProtKB-KW"/>
</dbReference>
<dbReference type="CDD" id="cd01647">
    <property type="entry name" value="RT_LTR"/>
    <property type="match status" value="1"/>
</dbReference>
<evidence type="ECO:0000256" key="1">
    <source>
        <dbReference type="ARBA" id="ARBA00022679"/>
    </source>
</evidence>
<protein>
    <recommendedName>
        <fullName evidence="7">Reverse transcriptase domain-containing protein</fullName>
    </recommendedName>
</protein>
<organism evidence="8 9">
    <name type="scientific">Paspalum notatum var. saurae</name>
    <dbReference type="NCBI Taxonomy" id="547442"/>
    <lineage>
        <taxon>Eukaryota</taxon>
        <taxon>Viridiplantae</taxon>
        <taxon>Streptophyta</taxon>
        <taxon>Embryophyta</taxon>
        <taxon>Tracheophyta</taxon>
        <taxon>Spermatophyta</taxon>
        <taxon>Magnoliopsida</taxon>
        <taxon>Liliopsida</taxon>
        <taxon>Poales</taxon>
        <taxon>Poaceae</taxon>
        <taxon>PACMAD clade</taxon>
        <taxon>Panicoideae</taxon>
        <taxon>Andropogonodae</taxon>
        <taxon>Paspaleae</taxon>
        <taxon>Paspalinae</taxon>
        <taxon>Paspalum</taxon>
    </lineage>
</organism>
<evidence type="ECO:0000256" key="6">
    <source>
        <dbReference type="ARBA" id="ARBA00022918"/>
    </source>
</evidence>
<dbReference type="CDD" id="cd09274">
    <property type="entry name" value="RNase_HI_RT_Ty3"/>
    <property type="match status" value="1"/>
</dbReference>
<dbReference type="EMBL" id="CP144748">
    <property type="protein sequence ID" value="WVZ70879.1"/>
    <property type="molecule type" value="Genomic_DNA"/>
</dbReference>
<evidence type="ECO:0000256" key="2">
    <source>
        <dbReference type="ARBA" id="ARBA00022695"/>
    </source>
</evidence>